<dbReference type="Proteomes" id="UP001245683">
    <property type="component" value="Unassembled WGS sequence"/>
</dbReference>
<evidence type="ECO:0000256" key="3">
    <source>
        <dbReference type="ARBA" id="ARBA00022475"/>
    </source>
</evidence>
<keyword evidence="11" id="KW-1185">Reference proteome</keyword>
<keyword evidence="4" id="KW-0677">Repeat</keyword>
<keyword evidence="6 10" id="KW-0067">ATP-binding</keyword>
<gene>
    <name evidence="10" type="ORF">RBI02_03370</name>
</gene>
<keyword evidence="2" id="KW-0813">Transport</keyword>
<protein>
    <submittedName>
        <fullName evidence="10">ABC transporter ATP-binding protein</fullName>
    </submittedName>
</protein>
<evidence type="ECO:0000313" key="10">
    <source>
        <dbReference type="EMBL" id="MDV3103587.1"/>
    </source>
</evidence>
<evidence type="ECO:0000256" key="2">
    <source>
        <dbReference type="ARBA" id="ARBA00022448"/>
    </source>
</evidence>
<dbReference type="InterPro" id="IPR027417">
    <property type="entry name" value="P-loop_NTPase"/>
</dbReference>
<evidence type="ECO:0000313" key="11">
    <source>
        <dbReference type="Proteomes" id="UP001245683"/>
    </source>
</evidence>
<evidence type="ECO:0000256" key="6">
    <source>
        <dbReference type="ARBA" id="ARBA00022840"/>
    </source>
</evidence>
<dbReference type="PANTHER" id="PTHR43790">
    <property type="entry name" value="CARBOHYDRATE TRANSPORT ATP-BINDING PROTEIN MG119-RELATED"/>
    <property type="match status" value="1"/>
</dbReference>
<dbReference type="InterPro" id="IPR017871">
    <property type="entry name" value="ABC_transporter-like_CS"/>
</dbReference>
<keyword evidence="7" id="KW-1278">Translocase</keyword>
<evidence type="ECO:0000256" key="4">
    <source>
        <dbReference type="ARBA" id="ARBA00022737"/>
    </source>
</evidence>
<keyword evidence="5" id="KW-0547">Nucleotide-binding</keyword>
<dbReference type="Gene3D" id="3.40.50.300">
    <property type="entry name" value="P-loop containing nucleotide triphosphate hydrolases"/>
    <property type="match status" value="2"/>
</dbReference>
<comment type="subcellular location">
    <subcellularLocation>
        <location evidence="1">Cell membrane</location>
        <topology evidence="1">Peripheral membrane protein</topology>
    </subcellularLocation>
</comment>
<evidence type="ECO:0000256" key="8">
    <source>
        <dbReference type="ARBA" id="ARBA00023136"/>
    </source>
</evidence>
<dbReference type="InterPro" id="IPR003593">
    <property type="entry name" value="AAA+_ATPase"/>
</dbReference>
<dbReference type="InterPro" id="IPR003439">
    <property type="entry name" value="ABC_transporter-like_ATP-bd"/>
</dbReference>
<dbReference type="FunFam" id="3.40.50.300:FF:000127">
    <property type="entry name" value="Ribose import ATP-binding protein RbsA"/>
    <property type="match status" value="1"/>
</dbReference>
<dbReference type="GO" id="GO:0005886">
    <property type="term" value="C:plasma membrane"/>
    <property type="evidence" value="ECO:0007669"/>
    <property type="project" value="UniProtKB-SubCell"/>
</dbReference>
<evidence type="ECO:0000256" key="5">
    <source>
        <dbReference type="ARBA" id="ARBA00022741"/>
    </source>
</evidence>
<name>A0AAE4NUJ2_9EURY</name>
<keyword evidence="3" id="KW-1003">Cell membrane</keyword>
<feature type="domain" description="ABC transporter" evidence="9">
    <location>
        <begin position="14"/>
        <end position="251"/>
    </location>
</feature>
<dbReference type="PROSITE" id="PS50893">
    <property type="entry name" value="ABC_TRANSPORTER_2"/>
    <property type="match status" value="2"/>
</dbReference>
<dbReference type="Pfam" id="PF00005">
    <property type="entry name" value="ABC_tran"/>
    <property type="match status" value="2"/>
</dbReference>
<dbReference type="AlphaFoldDB" id="A0AAE4NUJ2"/>
<keyword evidence="8" id="KW-0472">Membrane</keyword>
<accession>A0AAE4NUJ2</accession>
<dbReference type="InterPro" id="IPR050107">
    <property type="entry name" value="ABC_carbohydrate_import_ATPase"/>
</dbReference>
<dbReference type="SUPFAM" id="SSF52540">
    <property type="entry name" value="P-loop containing nucleoside triphosphate hydrolases"/>
    <property type="match status" value="2"/>
</dbReference>
<dbReference type="EMBL" id="JAVDZE010000001">
    <property type="protein sequence ID" value="MDV3103587.1"/>
    <property type="molecule type" value="Genomic_DNA"/>
</dbReference>
<reference evidence="10 11" key="1">
    <citation type="submission" date="2023-08" db="EMBL/GenBank/DDBJ databases">
        <title>Draft genome sequence of Thermococcus waiotapuensis WT1T, a thermophilic sulphur-dependent archaeon from order Thermococcales.</title>
        <authorList>
            <person name="Manners S.H."/>
            <person name="Carere C.R."/>
            <person name="Dhami M.K."/>
            <person name="Dobson R.C.J."/>
            <person name="Stott M.B."/>
        </authorList>
    </citation>
    <scope>NUCLEOTIDE SEQUENCE [LARGE SCALE GENOMIC DNA]</scope>
    <source>
        <strain evidence="10 11">WT1</strain>
    </source>
</reference>
<dbReference type="SMART" id="SM00382">
    <property type="entry name" value="AAA"/>
    <property type="match status" value="1"/>
</dbReference>
<dbReference type="CDD" id="cd03215">
    <property type="entry name" value="ABC_Carb_Monos_II"/>
    <property type="match status" value="1"/>
</dbReference>
<comment type="caution">
    <text evidence="10">The sequence shown here is derived from an EMBL/GenBank/DDBJ whole genome shotgun (WGS) entry which is preliminary data.</text>
</comment>
<evidence type="ECO:0000256" key="1">
    <source>
        <dbReference type="ARBA" id="ARBA00004202"/>
    </source>
</evidence>
<dbReference type="PROSITE" id="PS00211">
    <property type="entry name" value="ABC_TRANSPORTER_1"/>
    <property type="match status" value="1"/>
</dbReference>
<feature type="domain" description="ABC transporter" evidence="9">
    <location>
        <begin position="268"/>
        <end position="513"/>
    </location>
</feature>
<organism evidence="10 11">
    <name type="scientific">Thermococcus waiotapuensis</name>
    <dbReference type="NCBI Taxonomy" id="90909"/>
    <lineage>
        <taxon>Archaea</taxon>
        <taxon>Methanobacteriati</taxon>
        <taxon>Methanobacteriota</taxon>
        <taxon>Thermococci</taxon>
        <taxon>Thermococcales</taxon>
        <taxon>Thermococcaceae</taxon>
        <taxon>Thermococcus</taxon>
    </lineage>
</organism>
<proteinExistence type="predicted"/>
<sequence length="523" mass="58144">MGGVSVSQEKQPVIEMKDIVKVYHDGTKALSGVDLTVYPGEILGLLGENGAGKTTLMKILFGMIKPTSGKIFVRGQEVHFKSPSDAISMGIGMVHQHFTLVEVFDALHNIILGMEGHGLFSRTDVESAKERIQKLMEDLNFRVPLDVPVENLPVGVQQRVEILKMLYRKVDVLILDEPTAVLTPIEVEELFQVLRKLKSEGKTIIFISHKLNEVMEITDRVTVIRKGKVVGTVDTKDATPQLLARMMVGRDVVLRIEKPSKEPGKPVLQVRDLWVKGDRGEEAVRGLSLEVREGEIFGIAGVEGNGQTELIEAITGLRKPEKGEIRLNDLDITGKSPRELYDLGMAHIPEDRTNMGLILDMSVTENSILGLQWRKKFQRFRGVIHWGKARKHTSELIEKFDISAPGTEAPVKSLSGGNQQKLIVAREVSKEPVLIVASQPTRGVDVASTEYIRNYLIKLRNEGKAILLVSADLDEVIQLSDRMGIMYEGEFMGVVKPNEVTIEEIGMMMGGIRYEELGKARSE</sequence>
<dbReference type="CDD" id="cd03216">
    <property type="entry name" value="ABC_Carb_Monos_I"/>
    <property type="match status" value="1"/>
</dbReference>
<evidence type="ECO:0000259" key="9">
    <source>
        <dbReference type="PROSITE" id="PS50893"/>
    </source>
</evidence>
<dbReference type="GO" id="GO:0005524">
    <property type="term" value="F:ATP binding"/>
    <property type="evidence" value="ECO:0007669"/>
    <property type="project" value="UniProtKB-KW"/>
</dbReference>
<dbReference type="GO" id="GO:0016887">
    <property type="term" value="F:ATP hydrolysis activity"/>
    <property type="evidence" value="ECO:0007669"/>
    <property type="project" value="InterPro"/>
</dbReference>
<dbReference type="PANTHER" id="PTHR43790:SF4">
    <property type="entry name" value="GUANOSINE IMPORT ATP-BINDING PROTEIN NUPO"/>
    <property type="match status" value="1"/>
</dbReference>
<evidence type="ECO:0000256" key="7">
    <source>
        <dbReference type="ARBA" id="ARBA00022967"/>
    </source>
</evidence>